<comment type="caution">
    <text evidence="2">The sequence shown here is derived from an EMBL/GenBank/DDBJ whole genome shotgun (WGS) entry which is preliminary data.</text>
</comment>
<feature type="region of interest" description="Disordered" evidence="1">
    <location>
        <begin position="90"/>
        <end position="112"/>
    </location>
</feature>
<reference evidence="2" key="1">
    <citation type="submission" date="2022-03" db="EMBL/GenBank/DDBJ databases">
        <title>Genomic Encyclopedia of Type Strains, Phase III (KMG-III): the genomes of soil and plant-associated and newly described type strains.</title>
        <authorList>
            <person name="Whitman W."/>
        </authorList>
    </citation>
    <scope>NUCLEOTIDE SEQUENCE</scope>
    <source>
        <strain evidence="2">ANL 6-2</strain>
    </source>
</reference>
<name>A0AAE3KB59_9GAMM</name>
<evidence type="ECO:0000313" key="3">
    <source>
        <dbReference type="Proteomes" id="UP001205843"/>
    </source>
</evidence>
<organism evidence="2 3">
    <name type="scientific">Natronocella acetinitrilica</name>
    <dbReference type="NCBI Taxonomy" id="414046"/>
    <lineage>
        <taxon>Bacteria</taxon>
        <taxon>Pseudomonadati</taxon>
        <taxon>Pseudomonadota</taxon>
        <taxon>Gammaproteobacteria</taxon>
        <taxon>Chromatiales</taxon>
        <taxon>Ectothiorhodospiraceae</taxon>
        <taxon>Natronocella</taxon>
    </lineage>
</organism>
<evidence type="ECO:0000313" key="2">
    <source>
        <dbReference type="EMBL" id="MCP1673203.1"/>
    </source>
</evidence>
<dbReference type="AlphaFoldDB" id="A0AAE3KB59"/>
<dbReference type="EMBL" id="JALJXV010000001">
    <property type="protein sequence ID" value="MCP1673203.1"/>
    <property type="molecule type" value="Genomic_DNA"/>
</dbReference>
<dbReference type="Proteomes" id="UP001205843">
    <property type="component" value="Unassembled WGS sequence"/>
</dbReference>
<proteinExistence type="predicted"/>
<evidence type="ECO:0000256" key="1">
    <source>
        <dbReference type="SAM" id="MobiDB-lite"/>
    </source>
</evidence>
<keyword evidence="3" id="KW-1185">Reference proteome</keyword>
<gene>
    <name evidence="2" type="ORF">J2T57_000295</name>
</gene>
<protein>
    <submittedName>
        <fullName evidence="2">Uncharacterized protein</fullName>
    </submittedName>
</protein>
<sequence>MTAKVWCKAFCEGMACLPWTRREYVRVGSTAASLPLTVHGRHATPSQKAANRDGLRTRWVAMGRRVLLLRTVSGRDAAVEPPWMGLRRVRNSNTRRPITTPIEAATRPRHGA</sequence>
<accession>A0AAE3KB59</accession>